<evidence type="ECO:0000313" key="5">
    <source>
        <dbReference type="EMBL" id="CAD8595876.1"/>
    </source>
</evidence>
<dbReference type="SUPFAM" id="SSF56112">
    <property type="entry name" value="Protein kinase-like (PK-like)"/>
    <property type="match status" value="1"/>
</dbReference>
<evidence type="ECO:0000259" key="4">
    <source>
        <dbReference type="PROSITE" id="PS50222"/>
    </source>
</evidence>
<dbReference type="Gene3D" id="1.10.238.10">
    <property type="entry name" value="EF-hand"/>
    <property type="match status" value="2"/>
</dbReference>
<accession>A0A7S0KZ38</accession>
<feature type="domain" description="EF-hand" evidence="4">
    <location>
        <begin position="191"/>
        <end position="226"/>
    </location>
</feature>
<gene>
    <name evidence="5" type="ORF">AGLA0713_LOCUS704</name>
</gene>
<dbReference type="AlphaFoldDB" id="A0A7S0KZ38"/>
<dbReference type="PANTHER" id="PTHR10891">
    <property type="entry name" value="EF-HAND CALCIUM-BINDING DOMAIN CONTAINING PROTEIN"/>
    <property type="match status" value="1"/>
</dbReference>
<dbReference type="Pfam" id="PF13499">
    <property type="entry name" value="EF-hand_7"/>
    <property type="match status" value="2"/>
</dbReference>
<proteinExistence type="predicted"/>
<dbReference type="GO" id="GO:0005509">
    <property type="term" value="F:calcium ion binding"/>
    <property type="evidence" value="ECO:0007669"/>
    <property type="project" value="InterPro"/>
</dbReference>
<evidence type="ECO:0000256" key="3">
    <source>
        <dbReference type="ARBA" id="ARBA00022837"/>
    </source>
</evidence>
<feature type="domain" description="EF-hand" evidence="4">
    <location>
        <begin position="288"/>
        <end position="321"/>
    </location>
</feature>
<dbReference type="InterPro" id="IPR011009">
    <property type="entry name" value="Kinase-like_dom_sf"/>
</dbReference>
<dbReference type="PROSITE" id="PS50222">
    <property type="entry name" value="EF_HAND_2"/>
    <property type="match status" value="3"/>
</dbReference>
<keyword evidence="3" id="KW-0106">Calcium</keyword>
<dbReference type="SUPFAM" id="SSF47473">
    <property type="entry name" value="EF-hand"/>
    <property type="match status" value="1"/>
</dbReference>
<dbReference type="InterPro" id="IPR039647">
    <property type="entry name" value="EF_hand_pair_protein_CML-like"/>
</dbReference>
<dbReference type="CDD" id="cd00051">
    <property type="entry name" value="EFh"/>
    <property type="match status" value="2"/>
</dbReference>
<keyword evidence="2" id="KW-0677">Repeat</keyword>
<dbReference type="Gene3D" id="1.10.510.10">
    <property type="entry name" value="Transferase(Phosphotransferase) domain 1"/>
    <property type="match status" value="1"/>
</dbReference>
<name>A0A7S0KZ38_9STRA</name>
<dbReference type="InterPro" id="IPR011992">
    <property type="entry name" value="EF-hand-dom_pair"/>
</dbReference>
<dbReference type="InterPro" id="IPR002048">
    <property type="entry name" value="EF_hand_dom"/>
</dbReference>
<dbReference type="EMBL" id="HBEX01001042">
    <property type="protein sequence ID" value="CAD8595876.1"/>
    <property type="molecule type" value="Transcribed_RNA"/>
</dbReference>
<sequence length="321" mass="36621">MYRNLSVSAARNVAMETKVIPCHRYVCYRDNHVHFFVNWYTHPFDPTGTNTDEEIESAIKSIRREGFLDKLVFDERTEHLSHGAKGLIRSLLNPDCNRRMSSAEFLFHPWVQGSTASQKVMTESNKKLRKFWRRRFKNAMLKEFAAATGRGSEPSSLSEKDIESLFHTLDLDGNGTLEVDEAKVALRGILGDDNSLDEIFRSVDEDGNGVIEFSEFKSVLRQKFDDGPGVSIHRTKHFQSAVLQRFDPQDGLSDEALRNIFDAIDLDGSGELTIDELEMVFGKLARKDEEHVSDWVDSIDADLSGRISFDEFKDAMKKIFK</sequence>
<dbReference type="PROSITE" id="PS00018">
    <property type="entry name" value="EF_HAND_1"/>
    <property type="match status" value="2"/>
</dbReference>
<dbReference type="SMART" id="SM00054">
    <property type="entry name" value="EFh"/>
    <property type="match status" value="4"/>
</dbReference>
<organism evidence="5">
    <name type="scientific">Asterionellopsis glacialis</name>
    <dbReference type="NCBI Taxonomy" id="33640"/>
    <lineage>
        <taxon>Eukaryota</taxon>
        <taxon>Sar</taxon>
        <taxon>Stramenopiles</taxon>
        <taxon>Ochrophyta</taxon>
        <taxon>Bacillariophyta</taxon>
        <taxon>Fragilariophyceae</taxon>
        <taxon>Fragilariophycidae</taxon>
        <taxon>Fragilariales</taxon>
        <taxon>Fragilariaceae</taxon>
        <taxon>Asterionellopsis</taxon>
    </lineage>
</organism>
<keyword evidence="1" id="KW-0479">Metal-binding</keyword>
<dbReference type="InterPro" id="IPR018247">
    <property type="entry name" value="EF_Hand_1_Ca_BS"/>
</dbReference>
<evidence type="ECO:0000256" key="1">
    <source>
        <dbReference type="ARBA" id="ARBA00022723"/>
    </source>
</evidence>
<reference evidence="5" key="1">
    <citation type="submission" date="2021-01" db="EMBL/GenBank/DDBJ databases">
        <authorList>
            <person name="Corre E."/>
            <person name="Pelletier E."/>
            <person name="Niang G."/>
            <person name="Scheremetjew M."/>
            <person name="Finn R."/>
            <person name="Kale V."/>
            <person name="Holt S."/>
            <person name="Cochrane G."/>
            <person name="Meng A."/>
            <person name="Brown T."/>
            <person name="Cohen L."/>
        </authorList>
    </citation>
    <scope>NUCLEOTIDE SEQUENCE</scope>
</reference>
<protein>
    <recommendedName>
        <fullName evidence="4">EF-hand domain-containing protein</fullName>
    </recommendedName>
</protein>
<evidence type="ECO:0000256" key="2">
    <source>
        <dbReference type="ARBA" id="ARBA00022737"/>
    </source>
</evidence>
<feature type="domain" description="EF-hand" evidence="4">
    <location>
        <begin position="252"/>
        <end position="287"/>
    </location>
</feature>